<dbReference type="GO" id="GO:0007165">
    <property type="term" value="P:signal transduction"/>
    <property type="evidence" value="ECO:0007669"/>
    <property type="project" value="InterPro"/>
</dbReference>
<feature type="region of interest" description="Disordered" evidence="2">
    <location>
        <begin position="1243"/>
        <end position="1265"/>
    </location>
</feature>
<reference evidence="4" key="1">
    <citation type="submission" date="2020-05" db="EMBL/GenBank/DDBJ databases">
        <title>Phylogenomic resolution of chytrid fungi.</title>
        <authorList>
            <person name="Stajich J.E."/>
            <person name="Amses K."/>
            <person name="Simmons R."/>
            <person name="Seto K."/>
            <person name="Myers J."/>
            <person name="Bonds A."/>
            <person name="Quandt C.A."/>
            <person name="Barry K."/>
            <person name="Liu P."/>
            <person name="Grigoriev I."/>
            <person name="Longcore J.E."/>
            <person name="James T.Y."/>
        </authorList>
    </citation>
    <scope>NUCLEOTIDE SEQUENCE</scope>
    <source>
        <strain evidence="4">JEL0476</strain>
    </source>
</reference>
<evidence type="ECO:0000313" key="4">
    <source>
        <dbReference type="EMBL" id="KAJ3215909.1"/>
    </source>
</evidence>
<name>A0AAD5U2U8_9FUNG</name>
<feature type="compositionally biased region" description="Low complexity" evidence="2">
    <location>
        <begin position="1315"/>
        <end position="1327"/>
    </location>
</feature>
<dbReference type="Proteomes" id="UP001211065">
    <property type="component" value="Unassembled WGS sequence"/>
</dbReference>
<feature type="region of interest" description="Disordered" evidence="2">
    <location>
        <begin position="1292"/>
        <end position="1390"/>
    </location>
</feature>
<comment type="caution">
    <text evidence="4">The sequence shown here is derived from an EMBL/GenBank/DDBJ whole genome shotgun (WGS) entry which is preliminary data.</text>
</comment>
<dbReference type="PROSITE" id="PS50238">
    <property type="entry name" value="RHOGAP"/>
    <property type="match status" value="1"/>
</dbReference>
<feature type="compositionally biased region" description="Basic and acidic residues" evidence="2">
    <location>
        <begin position="1338"/>
        <end position="1352"/>
    </location>
</feature>
<dbReference type="InterPro" id="IPR008936">
    <property type="entry name" value="Rho_GTPase_activation_prot"/>
</dbReference>
<dbReference type="PANTHER" id="PTHR15228">
    <property type="entry name" value="SPERMATHECAL PHYSIOLOGY VARIANT"/>
    <property type="match status" value="1"/>
</dbReference>
<feature type="domain" description="Rho-GAP" evidence="3">
    <location>
        <begin position="1481"/>
        <end position="1744"/>
    </location>
</feature>
<protein>
    <recommendedName>
        <fullName evidence="3">Rho-GAP domain-containing protein</fullName>
    </recommendedName>
</protein>
<feature type="compositionally biased region" description="Basic and acidic residues" evidence="2">
    <location>
        <begin position="1361"/>
        <end position="1384"/>
    </location>
</feature>
<dbReference type="Gene3D" id="1.10.555.10">
    <property type="entry name" value="Rho GTPase activation protein"/>
    <property type="match status" value="1"/>
</dbReference>
<proteinExistence type="predicted"/>
<keyword evidence="1" id="KW-0343">GTPase activation</keyword>
<gene>
    <name evidence="4" type="ORF">HK099_006145</name>
</gene>
<sequence length="1982" mass="220969">MDEFAISLKDEVAHPVCNSNSTDECVSERDLTAISNGNDKNSDSSKNETKNNTTTADVHIAIIQNGASNSRELSTTVTKLINSETDNTLFKRASNDSMLCNNDDDFDPTKSELEDSENIVSNQKSNLLLGFSVKPKDDSISLSDSVICQQDLDSTNINIDEEVSAEFFSAENLSASDISVNENENKTENLLQKNSKDFENKPRDYLIEFESADNLNNDIELGIDLNTTVRISDLLNDNVSCKQVNKESAFDVAVEDASLLRNTGPEIEPLNANLDFSTFAAINSSELRPVLASPTLSAEIISLEEEQEEGCRLPNASTQFNNNSATKDIHHNTELQSEIVEILKNPIINQGEIEMELQEGAIKIDTDDLNCETNKIPIIPSKGAEIDIVIISPSISSEGLPLSEGNNSAFTKDLMLEDNNNIQLKSKSETPDFLADFKAVKSMEIFHTPESLNLVKKSVSNISLKIEKITKISEVSYSPNSAKNNNKNLLIDTANQNVFEEEILSSPDSRVEFEDEPDLPQETLKIPRKTTHSRSKAFSAPTKFNEAEFENFTVGDESYSFVSSSKESRKEMLLETINLSSISNISKSPLVEPILDEIVPTVHFPATDSITPNENSTNASKPLLSKSQKFVTTSKTETVLNSSGNIDSKNEISFKLNVTSSDNKTVDDSEIISLKGFLIDEKVFEKDFTSEGPLLVPSPTRNVQLEDNKEPNVKEKIEMNSNKQKIEAGIRKCFEEIYSGFKLPKNDNKLPPLPPSGLIETLDISNSLTALISSWPLVTSGFVLRKNLNNFYASATGQPNSIKPLQQQHNKNSTSYHAKNHTTHPHSTSNHHLHSNQFGRYWGKFLNKSKLKKSKTNLHDASEKDVNSQNLHDDWIVYFVEVRGKYILFFALSDKVGGRRSFSFESNIFFSGSNNQNSTALNLKEPKGRDLMLVQEKIPHFSKLFSSLNKSRKSMINMKSQITGRRGSNASTTIYEKYTPIILNNYQQNPQSSNETVRESVDSVRSFMGMNENEVKCLNRTLITYAALEESNISIQEDSLIKICVPGKDFHSEREFLFDPIVWDEFLEENNKTITKEDLSTLNHKVKSAEIGDTRLFLLGQWVSSFIAVGSKFEFSGEGSSAQKNKSSSDFTDIINFDSDNKVEVANLGLGLGLTLVPEESETGMESVTPTDGALVNQLIPSSPTASNVKDAKRSKFSFSKSIRKPFDYNATNYNSPMKDTYNNNNNQPFNKNLISAPSNFIKISGATPTKPSSNKEKPLSNGLPKSKAFVENEKMLKHMNNFEEKMLTSKHNIVTSPKSHNKKTRSTSLDNSNHHNSNYFSNLYNSTVNNSLHHLNRKDPNKLANKKENSKLDNAIPNEAGDKSVKQKPKDDTKKEIQKDKLHSHSTANDHLSSSFFPSFFNKFGNKHSSAKLKNNPPFSGAEILEVASKSAAQATYAIEVSGKLSRQNTLTNLKNAKRKVARLNSKNRPSSFISDCNKSYVSNYVNGGSANSEIPLLLVKCINMVETIGLESEGLYRISGSSVTVDNLKRSFLSDPKKVNLRPPPHFSPFVSSLEGGFDFSVSLNRRNHRRSWDETCSFTSSLDTRRSVEKSQINASSSLSTSAYNSIYDNDVHVLTGVIKSFLREGMPPNNESLCSSELYEGFILAAKNPDWQKKLISIQDLVHSLPPKNFLTLKFICEHLYRVSEKSSVNKMSIKNLAIIFGPTLFKLPPHLDNLARVMADLPFQSSVVEMLIQYCDYVFGTIEYEEEEPADNKAKEEFEDDISDVDSMEVGADYGGWNSKKDKGDLGMFSSAQQSPANPFIKANNDLLYTSGNENSKESLSHLKPNLIKFPHSTFETNSSEIKEEKIPEFMNFSKLEEEDKLNELDSLRESLWKAKKDRRKALAINSAYFEFEVKDKFTGGYGNIGSSALGEGIAEDALSVNYRSIKRSNSFIETTSISSMNNSFTLNSLSRNKEFNGNSSIHNLSLSRHKVDCGAD</sequence>
<dbReference type="SMART" id="SM00324">
    <property type="entry name" value="RhoGAP"/>
    <property type="match status" value="1"/>
</dbReference>
<dbReference type="SUPFAM" id="SSF48350">
    <property type="entry name" value="GTPase activation domain, GAP"/>
    <property type="match status" value="1"/>
</dbReference>
<evidence type="ECO:0000313" key="5">
    <source>
        <dbReference type="Proteomes" id="UP001211065"/>
    </source>
</evidence>
<organism evidence="4 5">
    <name type="scientific">Clydaea vesicula</name>
    <dbReference type="NCBI Taxonomy" id="447962"/>
    <lineage>
        <taxon>Eukaryota</taxon>
        <taxon>Fungi</taxon>
        <taxon>Fungi incertae sedis</taxon>
        <taxon>Chytridiomycota</taxon>
        <taxon>Chytridiomycota incertae sedis</taxon>
        <taxon>Chytridiomycetes</taxon>
        <taxon>Lobulomycetales</taxon>
        <taxon>Lobulomycetaceae</taxon>
        <taxon>Clydaea</taxon>
    </lineage>
</organism>
<dbReference type="InterPro" id="IPR000198">
    <property type="entry name" value="RhoGAP_dom"/>
</dbReference>
<dbReference type="InterPro" id="IPR051025">
    <property type="entry name" value="RhoGAP"/>
</dbReference>
<keyword evidence="5" id="KW-1185">Reference proteome</keyword>
<feature type="region of interest" description="Disordered" evidence="2">
    <location>
        <begin position="33"/>
        <end position="53"/>
    </location>
</feature>
<feature type="compositionally biased region" description="Basic and acidic residues" evidence="2">
    <location>
        <begin position="40"/>
        <end position="49"/>
    </location>
</feature>
<dbReference type="Pfam" id="PF00620">
    <property type="entry name" value="RhoGAP"/>
    <property type="match status" value="2"/>
</dbReference>
<evidence type="ECO:0000256" key="1">
    <source>
        <dbReference type="ARBA" id="ARBA00022468"/>
    </source>
</evidence>
<evidence type="ECO:0000259" key="3">
    <source>
        <dbReference type="PROSITE" id="PS50238"/>
    </source>
</evidence>
<dbReference type="PANTHER" id="PTHR15228:SF25">
    <property type="entry name" value="F-BAR DOMAIN-CONTAINING PROTEIN"/>
    <property type="match status" value="1"/>
</dbReference>
<accession>A0AAD5U2U8</accession>
<dbReference type="EMBL" id="JADGJW010000511">
    <property type="protein sequence ID" value="KAJ3215909.1"/>
    <property type="molecule type" value="Genomic_DNA"/>
</dbReference>
<dbReference type="GO" id="GO:0005096">
    <property type="term" value="F:GTPase activator activity"/>
    <property type="evidence" value="ECO:0007669"/>
    <property type="project" value="UniProtKB-KW"/>
</dbReference>
<evidence type="ECO:0000256" key="2">
    <source>
        <dbReference type="SAM" id="MobiDB-lite"/>
    </source>
</evidence>